<dbReference type="Proteomes" id="UP001262582">
    <property type="component" value="Unassembled WGS sequence"/>
</dbReference>
<gene>
    <name evidence="1" type="ORF">RM539_19950</name>
</gene>
<dbReference type="RefSeq" id="WP_311505174.1">
    <property type="nucleotide sequence ID" value="NZ_JAVRHK010000083.1"/>
</dbReference>
<protein>
    <submittedName>
        <fullName evidence="1">IS66 family insertion sequence element accessory protein TnpB</fullName>
    </submittedName>
</protein>
<name>A0ABU3DBD7_9FLAO</name>
<comment type="caution">
    <text evidence="1">The sequence shown here is derived from an EMBL/GenBank/DDBJ whole genome shotgun (WGS) entry which is preliminary data.</text>
</comment>
<keyword evidence="2" id="KW-1185">Reference proteome</keyword>
<proteinExistence type="predicted"/>
<evidence type="ECO:0000313" key="2">
    <source>
        <dbReference type="Proteomes" id="UP001262582"/>
    </source>
</evidence>
<accession>A0ABU3DBD7</accession>
<organism evidence="1 2">
    <name type="scientific">Autumnicola musiva</name>
    <dbReference type="NCBI Taxonomy" id="3075589"/>
    <lineage>
        <taxon>Bacteria</taxon>
        <taxon>Pseudomonadati</taxon>
        <taxon>Bacteroidota</taxon>
        <taxon>Flavobacteriia</taxon>
        <taxon>Flavobacteriales</taxon>
        <taxon>Flavobacteriaceae</taxon>
        <taxon>Autumnicola</taxon>
    </lineage>
</organism>
<reference evidence="1 2" key="1">
    <citation type="submission" date="2023-09" db="EMBL/GenBank/DDBJ databases">
        <authorList>
            <person name="Rey-Velasco X."/>
        </authorList>
    </citation>
    <scope>NUCLEOTIDE SEQUENCE [LARGE SCALE GENOMIC DNA]</scope>
    <source>
        <strain evidence="1 2">F117</strain>
    </source>
</reference>
<sequence>MNRQEEMFQLVEQYRVSGLSAKSFARENNISASTMGYWIRKKRSLEKGSGFVEISGSTSGAMEVELIFPNGVQLRMNGGDPALIATLVQLRHV</sequence>
<dbReference type="NCBIfam" id="NF047593">
    <property type="entry name" value="IS66_ISAeme5_TnpA"/>
    <property type="match status" value="1"/>
</dbReference>
<evidence type="ECO:0000313" key="1">
    <source>
        <dbReference type="EMBL" id="MDT0678850.1"/>
    </source>
</evidence>
<dbReference type="EMBL" id="JAVRHK010000083">
    <property type="protein sequence ID" value="MDT0678850.1"/>
    <property type="molecule type" value="Genomic_DNA"/>
</dbReference>